<evidence type="ECO:0000313" key="3">
    <source>
        <dbReference type="Proteomes" id="UP001152795"/>
    </source>
</evidence>
<name>A0A7D9J516_PARCT</name>
<evidence type="ECO:0000256" key="1">
    <source>
        <dbReference type="SAM" id="MobiDB-lite"/>
    </source>
</evidence>
<organism evidence="2 3">
    <name type="scientific">Paramuricea clavata</name>
    <name type="common">Red gorgonian</name>
    <name type="synonym">Violescent sea-whip</name>
    <dbReference type="NCBI Taxonomy" id="317549"/>
    <lineage>
        <taxon>Eukaryota</taxon>
        <taxon>Metazoa</taxon>
        <taxon>Cnidaria</taxon>
        <taxon>Anthozoa</taxon>
        <taxon>Octocorallia</taxon>
        <taxon>Malacalcyonacea</taxon>
        <taxon>Plexauridae</taxon>
        <taxon>Paramuricea</taxon>
    </lineage>
</organism>
<gene>
    <name evidence="2" type="ORF">PACLA_8A021262</name>
</gene>
<reference evidence="2" key="1">
    <citation type="submission" date="2020-04" db="EMBL/GenBank/DDBJ databases">
        <authorList>
            <person name="Alioto T."/>
            <person name="Alioto T."/>
            <person name="Gomez Garrido J."/>
        </authorList>
    </citation>
    <scope>NUCLEOTIDE SEQUENCE</scope>
    <source>
        <strain evidence="2">A484AB</strain>
    </source>
</reference>
<comment type="caution">
    <text evidence="2">The sequence shown here is derived from an EMBL/GenBank/DDBJ whole genome shotgun (WGS) entry which is preliminary data.</text>
</comment>
<dbReference type="OrthoDB" id="5989713at2759"/>
<sequence>MDGESDGDEFYDASEYPTISTPEKSDSVNTRSGDDSPIIRGDFELLSVSKGASKDEPDGTMSTSVDEKQHVVDNKTVDTVQPPSLSNEHESQNEVKCVPHSDIKEHEMETSEVKTEECNQGKQKEIDKNNSDKTNNSNQAPVAPPRRKKKNKKQLDKTQNSTSNENFKSYIRPEKTEQDDTTHSEDVKVEQNPITIDDENVADLPNVEETVDSDLDISTQEMSEILDRNSCTEVISPLHLQRNKSQSISSIGSFCSVSSNMSFQEKSKRSGSQVSLGSLNNTEKTPTASAAVGSQLTDQEILEAVVVRNLDTGETMPLSAAEKNLPSGVNPLALHIMRLTTEFSR</sequence>
<feature type="region of interest" description="Disordered" evidence="1">
    <location>
        <begin position="1"/>
        <end position="186"/>
    </location>
</feature>
<dbReference type="AlphaFoldDB" id="A0A7D9J516"/>
<evidence type="ECO:0000313" key="2">
    <source>
        <dbReference type="EMBL" id="CAB4022008.1"/>
    </source>
</evidence>
<feature type="compositionally biased region" description="Polar residues" evidence="1">
    <location>
        <begin position="157"/>
        <end position="167"/>
    </location>
</feature>
<protein>
    <submittedName>
        <fullName evidence="2">Uncharacterized protein</fullName>
    </submittedName>
</protein>
<proteinExistence type="predicted"/>
<keyword evidence="3" id="KW-1185">Reference proteome</keyword>
<feature type="compositionally biased region" description="Basic and acidic residues" evidence="1">
    <location>
        <begin position="87"/>
        <end position="131"/>
    </location>
</feature>
<feature type="compositionally biased region" description="Basic and acidic residues" evidence="1">
    <location>
        <begin position="171"/>
        <end position="186"/>
    </location>
</feature>
<feature type="compositionally biased region" description="Polar residues" evidence="1">
    <location>
        <begin position="17"/>
        <end position="31"/>
    </location>
</feature>
<dbReference type="EMBL" id="CACRXK020011758">
    <property type="protein sequence ID" value="CAB4022008.1"/>
    <property type="molecule type" value="Genomic_DNA"/>
</dbReference>
<feature type="compositionally biased region" description="Polar residues" evidence="1">
    <location>
        <begin position="77"/>
        <end position="86"/>
    </location>
</feature>
<feature type="compositionally biased region" description="Acidic residues" evidence="1">
    <location>
        <begin position="1"/>
        <end position="12"/>
    </location>
</feature>
<feature type="compositionally biased region" description="Basic and acidic residues" evidence="1">
    <location>
        <begin position="65"/>
        <end position="76"/>
    </location>
</feature>
<dbReference type="Proteomes" id="UP001152795">
    <property type="component" value="Unassembled WGS sequence"/>
</dbReference>
<accession>A0A7D9J516</accession>
<feature type="region of interest" description="Disordered" evidence="1">
    <location>
        <begin position="266"/>
        <end position="292"/>
    </location>
</feature>